<feature type="compositionally biased region" description="Polar residues" evidence="1">
    <location>
        <begin position="398"/>
        <end position="416"/>
    </location>
</feature>
<feature type="compositionally biased region" description="Basic and acidic residues" evidence="1">
    <location>
        <begin position="426"/>
        <end position="438"/>
    </location>
</feature>
<name>A0A8J6CHG3_DIALT</name>
<keyword evidence="3" id="KW-1185">Reference proteome</keyword>
<feature type="compositionally biased region" description="Low complexity" evidence="1">
    <location>
        <begin position="623"/>
        <end position="647"/>
    </location>
</feature>
<dbReference type="EMBL" id="JAGTXO010000001">
    <property type="protein sequence ID" value="KAG8470165.1"/>
    <property type="molecule type" value="Genomic_DNA"/>
</dbReference>
<dbReference type="AlphaFoldDB" id="A0A8J6CHG3"/>
<accession>A0A8J6CHG3</accession>
<sequence length="725" mass="76839">MASTPRGWARTLTAQIALLGGPARDASLTAASRANERLESEAALILRRARTKEQQRAQREELLKRLDAQRASRERRTERRLAAQQPRRQAPLHALLSRASPRALALQREQRAAAALVRWEHVVRALGTAHRRVRAAATLAIVTDARRAAREHAARRHACAARLQARARGRAARRRVVRLLALRRRGLARRFAARWRREARRRCARLSDIVDDIAALFEAFRPVRLEIEQHAASIIALAFRRSALSRRRAARSLASRPPAAPEALAADAHRTARAPELRAEERASDEVAAECAPSATHDALLISTFDAAPAARARARGAVRAVAGASVGQRTGASVGCMRARASVPEAKVTLPRYARSTATTRVSAVDRELLASASELRAADEPRVGQSGAAEGRGDASSASSRHPSADTSPTSWTSPPGEGSPRARSREGRHSTDARRAQPARAGDGARRGSRPLRREASVGAQAVLARRVAELHAAAGAAPFGAVLCASPDVSANDELEAQRVHEPNAKPPTRPRPPRRPPPERGGARRPRPARRPPDAFAGSALLPRAVPDAGRALSMAPVLPARPLAARLPHAPPRAPATAVAHTRGTAVDARPFAEQRATPSARNRAPTAGLDTAEPLDASAARDSSDAAGTRARVARTTASAMPPSGQPVTSLRAHTADEATGEAAPSAPPAGAGWVAKHGATGSQGGDAHSVHGGSSASLAQSAFDDYGDEFEPDHPLD</sequence>
<evidence type="ECO:0000313" key="3">
    <source>
        <dbReference type="Proteomes" id="UP000751190"/>
    </source>
</evidence>
<feature type="compositionally biased region" description="Low complexity" evidence="1">
    <location>
        <begin position="668"/>
        <end position="683"/>
    </location>
</feature>
<gene>
    <name evidence="2" type="ORF">KFE25_008586</name>
</gene>
<feature type="region of interest" description="Disordered" evidence="1">
    <location>
        <begin position="596"/>
        <end position="725"/>
    </location>
</feature>
<reference evidence="2" key="1">
    <citation type="submission" date="2021-05" db="EMBL/GenBank/DDBJ databases">
        <title>The genome of the haptophyte Pavlova lutheri (Diacronema luteri, Pavlovales) - a model for lipid biosynthesis in eukaryotic algae.</title>
        <authorList>
            <person name="Hulatt C.J."/>
            <person name="Posewitz M.C."/>
        </authorList>
    </citation>
    <scope>NUCLEOTIDE SEQUENCE</scope>
    <source>
        <strain evidence="2">NIVA-4/92</strain>
    </source>
</reference>
<organism evidence="2 3">
    <name type="scientific">Diacronema lutheri</name>
    <name type="common">Unicellular marine alga</name>
    <name type="synonym">Monochrysis lutheri</name>
    <dbReference type="NCBI Taxonomy" id="2081491"/>
    <lineage>
        <taxon>Eukaryota</taxon>
        <taxon>Haptista</taxon>
        <taxon>Haptophyta</taxon>
        <taxon>Pavlovophyceae</taxon>
        <taxon>Pavlovales</taxon>
        <taxon>Pavlovaceae</taxon>
        <taxon>Diacronema</taxon>
    </lineage>
</organism>
<evidence type="ECO:0000313" key="2">
    <source>
        <dbReference type="EMBL" id="KAG8470165.1"/>
    </source>
</evidence>
<proteinExistence type="predicted"/>
<comment type="caution">
    <text evidence="2">The sequence shown here is derived from an EMBL/GenBank/DDBJ whole genome shotgun (WGS) entry which is preliminary data.</text>
</comment>
<dbReference type="PROSITE" id="PS50096">
    <property type="entry name" value="IQ"/>
    <property type="match status" value="1"/>
</dbReference>
<protein>
    <submittedName>
        <fullName evidence="2">Uncharacterized protein</fullName>
    </submittedName>
</protein>
<evidence type="ECO:0000256" key="1">
    <source>
        <dbReference type="SAM" id="MobiDB-lite"/>
    </source>
</evidence>
<feature type="region of interest" description="Disordered" evidence="1">
    <location>
        <begin position="502"/>
        <end position="548"/>
    </location>
</feature>
<feature type="region of interest" description="Disordered" evidence="1">
    <location>
        <begin position="252"/>
        <end position="271"/>
    </location>
</feature>
<dbReference type="Proteomes" id="UP000751190">
    <property type="component" value="Unassembled WGS sequence"/>
</dbReference>
<feature type="region of interest" description="Disordered" evidence="1">
    <location>
        <begin position="56"/>
        <end position="89"/>
    </location>
</feature>
<feature type="compositionally biased region" description="Basic and acidic residues" evidence="1">
    <location>
        <begin position="56"/>
        <end position="81"/>
    </location>
</feature>
<feature type="region of interest" description="Disordered" evidence="1">
    <location>
        <begin position="377"/>
        <end position="458"/>
    </location>
</feature>
<feature type="compositionally biased region" description="Low complexity" evidence="1">
    <location>
        <begin position="252"/>
        <end position="266"/>
    </location>
</feature>